<organism evidence="2 3">
    <name type="scientific">Nitrososphaeria virus YSH_174770</name>
    <dbReference type="NCBI Taxonomy" id="3071322"/>
    <lineage>
        <taxon>Viruses</taxon>
        <taxon>Duplodnaviria</taxon>
        <taxon>Heunggongvirae</taxon>
        <taxon>Uroviricota</taxon>
        <taxon>Caudoviricetes</taxon>
        <taxon>Juravirales</taxon>
        <taxon>Yangangviridae</taxon>
        <taxon>Senitvirus</taxon>
        <taxon>Senitvirus yangshanense</taxon>
    </lineage>
</organism>
<reference evidence="2 3" key="1">
    <citation type="submission" date="2022-05" db="EMBL/GenBank/DDBJ databases">
        <title>Diverse viruses of marine archaea discovered using metagenomics.</title>
        <authorList>
            <person name="Zhou Y."/>
        </authorList>
    </citation>
    <scope>NUCLEOTIDE SEQUENCE [LARGE SCALE GENOMIC DNA]</scope>
    <source>
        <strain evidence="2">YSH_174770</strain>
    </source>
</reference>
<dbReference type="InterPro" id="IPR057996">
    <property type="entry name" value="K52_C"/>
</dbReference>
<name>A0A976UAN4_9CAUD</name>
<keyword evidence="3" id="KW-1185">Reference proteome</keyword>
<feature type="domain" description="Depolymerase 2 capsule K5-specific C-terminal" evidence="1">
    <location>
        <begin position="97"/>
        <end position="168"/>
    </location>
</feature>
<accession>A0A976UAN4</accession>
<evidence type="ECO:0000313" key="2">
    <source>
        <dbReference type="EMBL" id="UVF62398.1"/>
    </source>
</evidence>
<evidence type="ECO:0000259" key="1">
    <source>
        <dbReference type="Pfam" id="PF25692"/>
    </source>
</evidence>
<dbReference type="EMBL" id="ON649700">
    <property type="protein sequence ID" value="UVF62398.1"/>
    <property type="molecule type" value="Genomic_DNA"/>
</dbReference>
<sequence>MSKGATKRSRIGRRLQDNTNDSDELYSLVRRLDTPNSISVPSFSGTGGGSNAGSSSGTYLPTAGGVMVGAISFNPRLVTISSGAIDIGTATDNYSSRVIVSPESGSTDDLVTISNAAHAGQLLILQGVQTNTITLKTTGNIETINGSDFALSDDDNIILIYDSTDTKWQQVTTGKTNFGGDNLGNHTATQNLDMDDNDIIGIAGLDLDGVAATIDGVVNLNFYNTSNSINSVSGGLNYQVNSAEYHRFLIGGSEKFWVGTSQIDFVNQELIRIGRIDSDVEIEGSHVIKSYDSTDIGIQVSSNSITVGSQGTMQIPYIANTNSSPADSTVDGWFGNANGCIGIQYEPTGGTHRIWFRSNGGWVKNFGT</sequence>
<proteinExistence type="predicted"/>
<dbReference type="Proteomes" id="UP001157003">
    <property type="component" value="Segment"/>
</dbReference>
<protein>
    <recommendedName>
        <fullName evidence="1">Depolymerase 2 capsule K5-specific C-terminal domain-containing protein</fullName>
    </recommendedName>
</protein>
<evidence type="ECO:0000313" key="3">
    <source>
        <dbReference type="Proteomes" id="UP001157003"/>
    </source>
</evidence>
<dbReference type="Pfam" id="PF25692">
    <property type="entry name" value="Phage_depo_C"/>
    <property type="match status" value="1"/>
</dbReference>